<protein>
    <submittedName>
        <fullName evidence="2">Glutamine amidotransferase</fullName>
    </submittedName>
</protein>
<dbReference type="Proteomes" id="UP001433638">
    <property type="component" value="Unassembled WGS sequence"/>
</dbReference>
<evidence type="ECO:0000313" key="2">
    <source>
        <dbReference type="EMBL" id="MEQ6289704.1"/>
    </source>
</evidence>
<dbReference type="NCBIfam" id="NF006562">
    <property type="entry name" value="PRK09065.1"/>
    <property type="match status" value="1"/>
</dbReference>
<dbReference type="PANTHER" id="PTHR42695">
    <property type="entry name" value="GLUTAMINE AMIDOTRANSFERASE YLR126C-RELATED"/>
    <property type="match status" value="1"/>
</dbReference>
<feature type="domain" description="Glutamine amidotransferase" evidence="1">
    <location>
        <begin position="23"/>
        <end position="189"/>
    </location>
</feature>
<organism evidence="2 3">
    <name type="scientific">Vogesella oryzagri</name>
    <dbReference type="NCBI Taxonomy" id="3160864"/>
    <lineage>
        <taxon>Bacteria</taxon>
        <taxon>Pseudomonadati</taxon>
        <taxon>Pseudomonadota</taxon>
        <taxon>Betaproteobacteria</taxon>
        <taxon>Neisseriales</taxon>
        <taxon>Chromobacteriaceae</taxon>
        <taxon>Vogesella</taxon>
    </lineage>
</organism>
<dbReference type="Pfam" id="PF00117">
    <property type="entry name" value="GATase"/>
    <property type="match status" value="1"/>
</dbReference>
<evidence type="ECO:0000313" key="3">
    <source>
        <dbReference type="Proteomes" id="UP001433638"/>
    </source>
</evidence>
<dbReference type="PROSITE" id="PS51273">
    <property type="entry name" value="GATASE_TYPE_1"/>
    <property type="match status" value="1"/>
</dbReference>
<accession>A0ABV1M0G5</accession>
<dbReference type="RefSeq" id="WP_349584166.1">
    <property type="nucleotide sequence ID" value="NZ_JBEFLD010000002.1"/>
</dbReference>
<reference evidence="2" key="1">
    <citation type="submission" date="2024-06" db="EMBL/GenBank/DDBJ databases">
        <title>Genome sequence of Vogesella sp. MAHUQ-64.</title>
        <authorList>
            <person name="Huq M.A."/>
        </authorList>
    </citation>
    <scope>NUCLEOTIDE SEQUENCE</scope>
    <source>
        <strain evidence="2">MAHUQ-64</strain>
    </source>
</reference>
<keyword evidence="3" id="KW-1185">Reference proteome</keyword>
<dbReference type="Gene3D" id="3.40.50.880">
    <property type="match status" value="1"/>
</dbReference>
<comment type="caution">
    <text evidence="2">The sequence shown here is derived from an EMBL/GenBank/DDBJ whole genome shotgun (WGS) entry which is preliminary data.</text>
</comment>
<dbReference type="PANTHER" id="PTHR42695:SF5">
    <property type="entry name" value="GLUTAMINE AMIDOTRANSFERASE YLR126C-RELATED"/>
    <property type="match status" value="1"/>
</dbReference>
<dbReference type="InterPro" id="IPR029062">
    <property type="entry name" value="Class_I_gatase-like"/>
</dbReference>
<dbReference type="InterPro" id="IPR044992">
    <property type="entry name" value="ChyE-like"/>
</dbReference>
<evidence type="ECO:0000259" key="1">
    <source>
        <dbReference type="Pfam" id="PF00117"/>
    </source>
</evidence>
<dbReference type="CDD" id="cd01741">
    <property type="entry name" value="GATase1_1"/>
    <property type="match status" value="1"/>
</dbReference>
<dbReference type="EMBL" id="JBEFLD010000002">
    <property type="protein sequence ID" value="MEQ6289704.1"/>
    <property type="molecule type" value="Genomic_DNA"/>
</dbReference>
<dbReference type="SUPFAM" id="SSF52317">
    <property type="entry name" value="Class I glutamine amidotransferase-like"/>
    <property type="match status" value="1"/>
</dbReference>
<name>A0ABV1M0G5_9NEIS</name>
<sequence>MKQRLIIKTGEPHAEVQAEHGNFEQWIVRELGGDAAAWSVVDVTGGEALPAVAEVAGAIITGSPAMVSDRADWSEEAAAWLRAAHAAKVPLLGICFGHQLLAHALGGEVGYHPGGPEVGTVTVARQPAAAGDALFDAMPAQFAAQVLHWQSVLRLPPGASVLAANAFEPHHAFRVGNSWGVQFHPEFDTAATVSLLEVLAPALQQAQLSVTALRDAVCPTPEAAGLLQRFAAVLAQPAAV</sequence>
<dbReference type="InterPro" id="IPR017926">
    <property type="entry name" value="GATASE"/>
</dbReference>
<keyword evidence="2" id="KW-0315">Glutamine amidotransferase</keyword>
<gene>
    <name evidence="2" type="ORF">ABNW52_03660</name>
</gene>
<proteinExistence type="predicted"/>